<gene>
    <name evidence="9" type="ORF">M501DRAFT_1018187</name>
</gene>
<dbReference type="Pfam" id="PF04130">
    <property type="entry name" value="GCP_C_terminal"/>
    <property type="match status" value="1"/>
</dbReference>
<evidence type="ECO:0000256" key="2">
    <source>
        <dbReference type="ARBA" id="ARBA00022490"/>
    </source>
</evidence>
<reference evidence="9" key="1">
    <citation type="journal article" date="2020" name="Stud. Mycol.">
        <title>101 Dothideomycetes genomes: a test case for predicting lifestyles and emergence of pathogens.</title>
        <authorList>
            <person name="Haridas S."/>
            <person name="Albert R."/>
            <person name="Binder M."/>
            <person name="Bloem J."/>
            <person name="Labutti K."/>
            <person name="Salamov A."/>
            <person name="Andreopoulos B."/>
            <person name="Baker S."/>
            <person name="Barry K."/>
            <person name="Bills G."/>
            <person name="Bluhm B."/>
            <person name="Cannon C."/>
            <person name="Castanera R."/>
            <person name="Culley D."/>
            <person name="Daum C."/>
            <person name="Ezra D."/>
            <person name="Gonzalez J."/>
            <person name="Henrissat B."/>
            <person name="Kuo A."/>
            <person name="Liang C."/>
            <person name="Lipzen A."/>
            <person name="Lutzoni F."/>
            <person name="Magnuson J."/>
            <person name="Mondo S."/>
            <person name="Nolan M."/>
            <person name="Ohm R."/>
            <person name="Pangilinan J."/>
            <person name="Park H.-J."/>
            <person name="Ramirez L."/>
            <person name="Alfaro M."/>
            <person name="Sun H."/>
            <person name="Tritt A."/>
            <person name="Yoshinaga Y."/>
            <person name="Zwiers L.-H."/>
            <person name="Turgeon B."/>
            <person name="Goodwin S."/>
            <person name="Spatafora J."/>
            <person name="Crous P."/>
            <person name="Grigoriev I."/>
        </authorList>
    </citation>
    <scope>NUCLEOTIDE SEQUENCE</scope>
    <source>
        <strain evidence="9">CBS 101060</strain>
    </source>
</reference>
<keyword evidence="4 5" id="KW-0206">Cytoskeleton</keyword>
<evidence type="ECO:0000256" key="1">
    <source>
        <dbReference type="ARBA" id="ARBA00010337"/>
    </source>
</evidence>
<dbReference type="Gene3D" id="1.20.120.1900">
    <property type="entry name" value="Gamma-tubulin complex, C-terminal domain"/>
    <property type="match status" value="1"/>
</dbReference>
<protein>
    <recommendedName>
        <fullName evidence="5">Spindle pole body component</fullName>
    </recommendedName>
</protein>
<sequence length="940" mass="106034">MEIEDTKEAFAIPDLWRSSIFAHTNLSTPATNLFPEVDIDVPSIRIDNPYAPTKLLNHDLRLPDLETFAFGPLEEIETHEHSTLSITAKTPSCLDIAEEDIWKVAFDQGPAFQDFKFFTWDAFEKQGHNESQSAYLSDAGSKTFDAALTRVPHAVNSAQGSGTIIRSNIFYRSLLQLGLGRPSMLFPFDNQLGTFTQAIQDMKFSGYSLQAVQSLVSQLIDCGNNFRELRAISDHDRTVKTSPAKVAFLKVLTSAVDCLEEVLGSRIGSTHTLLQLQRLFSRPHSLLVKINQVLALSTLCRNDMDLLSMLYREIQNAENENHRLRNVLHEITTRTTQPFLQKIDQWVGLRMNNSFGAGLRQEDVLFNIVDSVEQELGLDIPNYRYDGARIPEFISSDDGKSIFETGRNLLLLQKHHPGHPLLSSTLHIDDAPQTTWKFSWADMERISAKAKAYEANLIGVVQTQFNKCFNRKAESGEQGSFPMPIESNGLTYPFSVELLDAIPLFNADPSAHIHKDEDKLECLVADLIDAEGLGDEESLLSFAPPIVLTPALSLNPLLTVQARLVNSSCLRLFFRSHCLRHHLSLQKNYHLFGDGVFISRLTSALFNPELETAERQRGVVRTGVSMGLKLGNRTNWPPASSELRLALMGILSDCYHTSQLYLSRNQKKTSSSLRESNDIPGNLSFAVRTLSAEDGEKCMDPHSLYALDFLRLQYSTPSPLGAIITQDSLEKYDAIFKFLLRLLRMTYVVSHLPRGLNASARKFAVESRHFVNSCTAYFFDTGISETWISFENRLDAIEQHLQKEDEAGDIGKRVNESLDRLKEMHERTLDGIMFKLLLRRRQEKVMQLLEEIFGCILEFSRIVTENIGRGETVTAITNLHGRLRSKITVFISVCKRLVGKKGYGSIRAFGKDYEEEENTIERLLLVLKMNKSSDGDFHKG</sequence>
<name>A0A9P4S8M1_9PEZI</name>
<evidence type="ECO:0000259" key="8">
    <source>
        <dbReference type="Pfam" id="PF17681"/>
    </source>
</evidence>
<evidence type="ECO:0000256" key="3">
    <source>
        <dbReference type="ARBA" id="ARBA00022701"/>
    </source>
</evidence>
<dbReference type="OrthoDB" id="775571at2759"/>
<comment type="caution">
    <text evidence="9">The sequence shown here is derived from an EMBL/GenBank/DDBJ whole genome shotgun (WGS) entry which is preliminary data.</text>
</comment>
<dbReference type="GO" id="GO:0007020">
    <property type="term" value="P:microtubule nucleation"/>
    <property type="evidence" value="ECO:0007669"/>
    <property type="project" value="InterPro"/>
</dbReference>
<organism evidence="9 10">
    <name type="scientific">Patellaria atrata CBS 101060</name>
    <dbReference type="NCBI Taxonomy" id="1346257"/>
    <lineage>
        <taxon>Eukaryota</taxon>
        <taxon>Fungi</taxon>
        <taxon>Dikarya</taxon>
        <taxon>Ascomycota</taxon>
        <taxon>Pezizomycotina</taxon>
        <taxon>Dothideomycetes</taxon>
        <taxon>Dothideomycetes incertae sedis</taxon>
        <taxon>Patellariales</taxon>
        <taxon>Patellariaceae</taxon>
        <taxon>Patellaria</taxon>
    </lineage>
</organism>
<dbReference type="PANTHER" id="PTHR19302:SF70">
    <property type="entry name" value="GAMMA-TUBULIN COMPLEX COMPONENT 6"/>
    <property type="match status" value="1"/>
</dbReference>
<evidence type="ECO:0000256" key="5">
    <source>
        <dbReference type="RuleBase" id="RU363050"/>
    </source>
</evidence>
<keyword evidence="3 5" id="KW-0493">Microtubule</keyword>
<dbReference type="GO" id="GO:0051011">
    <property type="term" value="F:microtubule minus-end binding"/>
    <property type="evidence" value="ECO:0007669"/>
    <property type="project" value="TreeGrafter"/>
</dbReference>
<dbReference type="Proteomes" id="UP000799429">
    <property type="component" value="Unassembled WGS sequence"/>
</dbReference>
<comment type="subcellular location">
    <subcellularLocation>
        <location evidence="5">Cytoplasm</location>
        <location evidence="5">Cytoskeleton</location>
        <location evidence="5">Microtubule organizing center</location>
    </subcellularLocation>
</comment>
<feature type="domain" description="Gamma tubulin complex component protein N-terminal" evidence="8">
    <location>
        <begin position="172"/>
        <end position="573"/>
    </location>
</feature>
<keyword evidence="10" id="KW-1185">Reference proteome</keyword>
<dbReference type="InterPro" id="IPR007259">
    <property type="entry name" value="GCP"/>
</dbReference>
<dbReference type="GO" id="GO:0043015">
    <property type="term" value="F:gamma-tubulin binding"/>
    <property type="evidence" value="ECO:0007669"/>
    <property type="project" value="InterPro"/>
</dbReference>
<feature type="domain" description="Gamma tubulin complex component C-terminal" evidence="7">
    <location>
        <begin position="579"/>
        <end position="931"/>
    </location>
</feature>
<dbReference type="GO" id="GO:0005874">
    <property type="term" value="C:microtubule"/>
    <property type="evidence" value="ECO:0007669"/>
    <property type="project" value="UniProtKB-KW"/>
</dbReference>
<feature type="coiled-coil region" evidence="6">
    <location>
        <begin position="307"/>
        <end position="334"/>
    </location>
</feature>
<evidence type="ECO:0000313" key="10">
    <source>
        <dbReference type="Proteomes" id="UP000799429"/>
    </source>
</evidence>
<dbReference type="GO" id="GO:0000278">
    <property type="term" value="P:mitotic cell cycle"/>
    <property type="evidence" value="ECO:0007669"/>
    <property type="project" value="TreeGrafter"/>
</dbReference>
<accession>A0A9P4S8M1</accession>
<evidence type="ECO:0000256" key="4">
    <source>
        <dbReference type="ARBA" id="ARBA00023212"/>
    </source>
</evidence>
<dbReference type="EMBL" id="MU006100">
    <property type="protein sequence ID" value="KAF2837277.1"/>
    <property type="molecule type" value="Genomic_DNA"/>
</dbReference>
<dbReference type="InterPro" id="IPR041470">
    <property type="entry name" value="GCP_N"/>
</dbReference>
<dbReference type="InterPro" id="IPR042241">
    <property type="entry name" value="GCP_C_sf"/>
</dbReference>
<evidence type="ECO:0000259" key="7">
    <source>
        <dbReference type="Pfam" id="PF04130"/>
    </source>
</evidence>
<dbReference type="GO" id="GO:0000922">
    <property type="term" value="C:spindle pole"/>
    <property type="evidence" value="ECO:0007669"/>
    <property type="project" value="InterPro"/>
</dbReference>
<dbReference type="GO" id="GO:0000930">
    <property type="term" value="C:gamma-tubulin complex"/>
    <property type="evidence" value="ECO:0007669"/>
    <property type="project" value="TreeGrafter"/>
</dbReference>
<evidence type="ECO:0000313" key="9">
    <source>
        <dbReference type="EMBL" id="KAF2837277.1"/>
    </source>
</evidence>
<dbReference type="AlphaFoldDB" id="A0A9P4S8M1"/>
<dbReference type="GO" id="GO:0031122">
    <property type="term" value="P:cytoplasmic microtubule organization"/>
    <property type="evidence" value="ECO:0007669"/>
    <property type="project" value="TreeGrafter"/>
</dbReference>
<dbReference type="GO" id="GO:0005816">
    <property type="term" value="C:spindle pole body"/>
    <property type="evidence" value="ECO:0007669"/>
    <property type="project" value="UniProtKB-ARBA"/>
</dbReference>
<keyword evidence="2 5" id="KW-0963">Cytoplasm</keyword>
<dbReference type="Pfam" id="PF17681">
    <property type="entry name" value="GCP_N_terminal"/>
    <property type="match status" value="1"/>
</dbReference>
<dbReference type="InterPro" id="IPR040457">
    <property type="entry name" value="GCP_C"/>
</dbReference>
<evidence type="ECO:0000256" key="6">
    <source>
        <dbReference type="SAM" id="Coils"/>
    </source>
</evidence>
<proteinExistence type="inferred from homology"/>
<dbReference type="GO" id="GO:0051225">
    <property type="term" value="P:spindle assembly"/>
    <property type="evidence" value="ECO:0007669"/>
    <property type="project" value="TreeGrafter"/>
</dbReference>
<dbReference type="PANTHER" id="PTHR19302">
    <property type="entry name" value="GAMMA TUBULIN COMPLEX PROTEIN"/>
    <property type="match status" value="1"/>
</dbReference>
<comment type="similarity">
    <text evidence="1 5">Belongs to the TUBGCP family.</text>
</comment>
<dbReference type="GO" id="GO:0051321">
    <property type="term" value="P:meiotic cell cycle"/>
    <property type="evidence" value="ECO:0007669"/>
    <property type="project" value="TreeGrafter"/>
</dbReference>
<dbReference type="FunFam" id="1.20.120.1900:FF:000013">
    <property type="entry name" value="Spindle pole body component"/>
    <property type="match status" value="1"/>
</dbReference>
<keyword evidence="6" id="KW-0175">Coiled coil</keyword>